<evidence type="ECO:0000259" key="6">
    <source>
        <dbReference type="PROSITE" id="PS51473"/>
    </source>
</evidence>
<dbReference type="AlphaFoldDB" id="A0A4U5PQP0"/>
<sequence>MASSRLLFSLCLVFVKVLALAKAQQPADQPVMSYHECVGKGNYTTNSTYQTNLNQLLTSIYTNTEINNGFYNFSNGQDADTVYSIALCRPDISPGACRSCITNASDSLVRLCPNFVEAIGGLDDCMVRYTNRSIFNLLEGGPYFWVYDHRVNVSDVVRFNQSRMTLLDRLRDEAAAGDSRYKYATGQIAAPNFQTIYALVQCTPDLSTSECRDCLYNASGLIPQCCDARQGGRVIYPSCNFRYEIDRFYDPSSNSIPPPPDSTSNNSIPSPPASTSQGKKGLKRNAIIIISIVPIAVSVILIVCVCIFLRARRKQKGEEEEEAEDLNEMEGVELLQLDFGTSWRKWNDGTPLDIIDPTLNDGPRNEITRCIIIGLLCVQEKEALRPTMAQVSMMLSSYSVTLAAPSKPAFFMHREDSFPSSVNASRLMESDESRTRSSRWSNNEVTISELDPR</sequence>
<dbReference type="FunFam" id="3.30.430.20:FF:000002">
    <property type="entry name" value="Cysteine-rich receptor-like protein kinase 10"/>
    <property type="match status" value="1"/>
</dbReference>
<dbReference type="InterPro" id="IPR002902">
    <property type="entry name" value="GNK2"/>
</dbReference>
<dbReference type="FunFam" id="3.30.430.20:FF:000003">
    <property type="entry name" value="Cysteine-rich RLK (RECEPTOR-like protein kinase) 10"/>
    <property type="match status" value="1"/>
</dbReference>
<evidence type="ECO:0000256" key="2">
    <source>
        <dbReference type="ARBA" id="ARBA00022737"/>
    </source>
</evidence>
<keyword evidence="2" id="KW-0677">Repeat</keyword>
<dbReference type="PROSITE" id="PS51473">
    <property type="entry name" value="GNK2"/>
    <property type="match status" value="2"/>
</dbReference>
<keyword evidence="4" id="KW-0812">Transmembrane</keyword>
<protein>
    <recommendedName>
        <fullName evidence="6">Gnk2-homologous domain-containing protein</fullName>
    </recommendedName>
</protein>
<keyword evidence="4" id="KW-1133">Transmembrane helix</keyword>
<gene>
    <name evidence="7" type="ORF">D5086_0000198890</name>
</gene>
<dbReference type="Pfam" id="PF01657">
    <property type="entry name" value="Stress-antifung"/>
    <property type="match status" value="2"/>
</dbReference>
<evidence type="ECO:0000256" key="5">
    <source>
        <dbReference type="SAM" id="SignalP"/>
    </source>
</evidence>
<dbReference type="STRING" id="43335.A0A4U5PQP0"/>
<comment type="caution">
    <text evidence="7">The sequence shown here is derived from an EMBL/GenBank/DDBJ whole genome shotgun (WGS) entry which is preliminary data.</text>
</comment>
<proteinExistence type="predicted"/>
<accession>A0A4U5PQP0</accession>
<evidence type="ECO:0000256" key="3">
    <source>
        <dbReference type="SAM" id="MobiDB-lite"/>
    </source>
</evidence>
<evidence type="ECO:0000313" key="7">
    <source>
        <dbReference type="EMBL" id="TKR98851.1"/>
    </source>
</evidence>
<dbReference type="InterPro" id="IPR038408">
    <property type="entry name" value="GNK2_sf"/>
</dbReference>
<evidence type="ECO:0000256" key="1">
    <source>
        <dbReference type="ARBA" id="ARBA00022729"/>
    </source>
</evidence>
<feature type="domain" description="Gnk2-homologous" evidence="6">
    <location>
        <begin position="141"/>
        <end position="248"/>
    </location>
</feature>
<feature type="transmembrane region" description="Helical" evidence="4">
    <location>
        <begin position="286"/>
        <end position="309"/>
    </location>
</feature>
<dbReference type="CDD" id="cd23509">
    <property type="entry name" value="Gnk2-like"/>
    <property type="match status" value="2"/>
</dbReference>
<name>A0A4U5PQP0_POPAL</name>
<keyword evidence="4" id="KW-0472">Membrane</keyword>
<dbReference type="PANTHER" id="PTHR32099:SF51">
    <property type="entry name" value="CYSTEINE-RICH RECEPTOR-LIKE PROTEIN KINASE 25 ISOFORM X1"/>
    <property type="match status" value="1"/>
</dbReference>
<feature type="region of interest" description="Disordered" evidence="3">
    <location>
        <begin position="252"/>
        <end position="279"/>
    </location>
</feature>
<dbReference type="EMBL" id="RCHU01000657">
    <property type="protein sequence ID" value="TKR98851.1"/>
    <property type="molecule type" value="Genomic_DNA"/>
</dbReference>
<dbReference type="Gene3D" id="3.30.430.20">
    <property type="entry name" value="Gnk2 domain, C-X8-C-X2-C motif"/>
    <property type="match status" value="2"/>
</dbReference>
<feature type="chain" id="PRO_5020303344" description="Gnk2-homologous domain-containing protein" evidence="5">
    <location>
        <begin position="24"/>
        <end position="453"/>
    </location>
</feature>
<organism evidence="7">
    <name type="scientific">Populus alba</name>
    <name type="common">White poplar</name>
    <dbReference type="NCBI Taxonomy" id="43335"/>
    <lineage>
        <taxon>Eukaryota</taxon>
        <taxon>Viridiplantae</taxon>
        <taxon>Streptophyta</taxon>
        <taxon>Embryophyta</taxon>
        <taxon>Tracheophyta</taxon>
        <taxon>Spermatophyta</taxon>
        <taxon>Magnoliopsida</taxon>
        <taxon>eudicotyledons</taxon>
        <taxon>Gunneridae</taxon>
        <taxon>Pentapetalae</taxon>
        <taxon>rosids</taxon>
        <taxon>fabids</taxon>
        <taxon>Malpighiales</taxon>
        <taxon>Salicaceae</taxon>
        <taxon>Saliceae</taxon>
        <taxon>Populus</taxon>
    </lineage>
</organism>
<dbReference type="PANTHER" id="PTHR32099">
    <property type="entry name" value="CYSTEINE-RICH REPEAT SECRETORY PROTEIN"/>
    <property type="match status" value="1"/>
</dbReference>
<reference evidence="7" key="1">
    <citation type="submission" date="2018-10" db="EMBL/GenBank/DDBJ databases">
        <title>Population genomic analysis revealed the cold adaptation of white poplar.</title>
        <authorList>
            <person name="Liu Y.-J."/>
        </authorList>
    </citation>
    <scope>NUCLEOTIDE SEQUENCE [LARGE SCALE GENOMIC DNA]</scope>
    <source>
        <strain evidence="7">PAL-ZL1</strain>
    </source>
</reference>
<evidence type="ECO:0000256" key="4">
    <source>
        <dbReference type="SAM" id="Phobius"/>
    </source>
</evidence>
<feature type="compositionally biased region" description="Low complexity" evidence="3">
    <location>
        <begin position="262"/>
        <end position="276"/>
    </location>
</feature>
<keyword evidence="1 5" id="KW-0732">Signal</keyword>
<feature type="region of interest" description="Disordered" evidence="3">
    <location>
        <begin position="423"/>
        <end position="453"/>
    </location>
</feature>
<feature type="domain" description="Gnk2-homologous" evidence="6">
    <location>
        <begin position="31"/>
        <end position="134"/>
    </location>
</feature>
<feature type="signal peptide" evidence="5">
    <location>
        <begin position="1"/>
        <end position="23"/>
    </location>
</feature>